<reference evidence="2 3" key="1">
    <citation type="submission" date="2020-03" db="EMBL/GenBank/DDBJ databases">
        <title>Comparative genomics of Weissella paramesenteroides.</title>
        <authorList>
            <person name="Kant R."/>
            <person name="Takala T."/>
            <person name="Saris P."/>
        </authorList>
    </citation>
    <scope>NUCLEOTIDE SEQUENCE [LARGE SCALE GENOMIC DNA]</scope>
    <source>
        <strain evidence="2 3">SJ27-4</strain>
    </source>
</reference>
<protein>
    <submittedName>
        <fullName evidence="2">2-keto-4-pentenoate hydratase</fullName>
    </submittedName>
</protein>
<dbReference type="RefSeq" id="WP_002828951.1">
    <property type="nucleotide sequence ID" value="NZ_CABKOP010000008.1"/>
</dbReference>
<comment type="caution">
    <text evidence="2">The sequence shown here is derived from an EMBL/GenBank/DDBJ whole genome shotgun (WGS) entry which is preliminary data.</text>
</comment>
<dbReference type="KEGG" id="wpa:CO680_06145"/>
<dbReference type="EMBL" id="JAANXN010000010">
    <property type="protein sequence ID" value="MDF8371589.1"/>
    <property type="molecule type" value="Genomic_DNA"/>
</dbReference>
<name>A0ABD4XJX0_WEIPA</name>
<dbReference type="PANTHER" id="PTHR30143">
    <property type="entry name" value="ACID HYDRATASE"/>
    <property type="match status" value="1"/>
</dbReference>
<organism evidence="2 3">
    <name type="scientific">Weissella paramesenteroides</name>
    <name type="common">Leuconostoc paramesenteroides</name>
    <dbReference type="NCBI Taxonomy" id="1249"/>
    <lineage>
        <taxon>Bacteria</taxon>
        <taxon>Bacillati</taxon>
        <taxon>Bacillota</taxon>
        <taxon>Bacilli</taxon>
        <taxon>Lactobacillales</taxon>
        <taxon>Lactobacillaceae</taxon>
        <taxon>Weissella</taxon>
    </lineage>
</organism>
<evidence type="ECO:0000313" key="2">
    <source>
        <dbReference type="EMBL" id="MDF8371589.1"/>
    </source>
</evidence>
<accession>A0ABD4XJX0</accession>
<evidence type="ECO:0000256" key="1">
    <source>
        <dbReference type="SAM" id="MobiDB-lite"/>
    </source>
</evidence>
<dbReference type="InterPro" id="IPR050772">
    <property type="entry name" value="Hydratase-Decarb/MhpD_sf"/>
</dbReference>
<evidence type="ECO:0000313" key="3">
    <source>
        <dbReference type="Proteomes" id="UP001215461"/>
    </source>
</evidence>
<dbReference type="InterPro" id="IPR036663">
    <property type="entry name" value="Fumarylacetoacetase_C_sf"/>
</dbReference>
<feature type="region of interest" description="Disordered" evidence="1">
    <location>
        <begin position="1"/>
        <end position="20"/>
    </location>
</feature>
<dbReference type="Proteomes" id="UP001215461">
    <property type="component" value="Unassembled WGS sequence"/>
</dbReference>
<dbReference type="Gene3D" id="3.90.850.10">
    <property type="entry name" value="Fumarylacetoacetase-like, C-terminal domain"/>
    <property type="match status" value="1"/>
</dbReference>
<proteinExistence type="predicted"/>
<gene>
    <name evidence="2" type="ORF">G9403_08035</name>
</gene>
<sequence>MEDTLMNQTMSQTLTKENELSTAENELAENLFNAYQTHEPLQQSAYEGVVTDEETAYRVQHRLTELKDEAVGGYKVSLTSQETQDMFDSDSPLYGAQVKSHFVSSPTTLYRSDLMEPLAEVEMLFTAKEDLSSEDSLVELLHKTKVAPAVEVPDSRFSDWFPSLSKYMVMSDAAVGGYVVYGNEVDTDKLFTDVDELANVTCELFHDGKKLKDGSSSEVLGNPLHSLHWLVEKLEQQGTPLKAGQRVSSGTFLLPESLGNGSWKATFDKGLGAVFFDVVD</sequence>
<dbReference type="SUPFAM" id="SSF56529">
    <property type="entry name" value="FAH"/>
    <property type="match status" value="1"/>
</dbReference>
<dbReference type="AlphaFoldDB" id="A0ABD4XJX0"/>
<dbReference type="PANTHER" id="PTHR30143:SF0">
    <property type="entry name" value="2-KETO-4-PENTENOATE HYDRATASE"/>
    <property type="match status" value="1"/>
</dbReference>